<evidence type="ECO:0000313" key="2">
    <source>
        <dbReference type="Proteomes" id="UP001069802"/>
    </source>
</evidence>
<dbReference type="PANTHER" id="PTHR30037:SF4">
    <property type="entry name" value="DNA-3-METHYLADENINE GLYCOSYLASE I"/>
    <property type="match status" value="1"/>
</dbReference>
<dbReference type="Pfam" id="PF03352">
    <property type="entry name" value="Adenine_glyco"/>
    <property type="match status" value="1"/>
</dbReference>
<dbReference type="InterPro" id="IPR004597">
    <property type="entry name" value="Tag"/>
</dbReference>
<proteinExistence type="predicted"/>
<dbReference type="PANTHER" id="PTHR30037">
    <property type="entry name" value="DNA-3-METHYLADENINE GLYCOSYLASE 1"/>
    <property type="match status" value="1"/>
</dbReference>
<evidence type="ECO:0000313" key="1">
    <source>
        <dbReference type="EMBL" id="MCZ4280950.1"/>
    </source>
</evidence>
<organism evidence="1 2">
    <name type="scientific">Kiloniella laminariae</name>
    <dbReference type="NCBI Taxonomy" id="454162"/>
    <lineage>
        <taxon>Bacteria</taxon>
        <taxon>Pseudomonadati</taxon>
        <taxon>Pseudomonadota</taxon>
        <taxon>Alphaproteobacteria</taxon>
        <taxon>Rhodospirillales</taxon>
        <taxon>Kiloniellaceae</taxon>
        <taxon>Kiloniella</taxon>
    </lineage>
</organism>
<comment type="caution">
    <text evidence="1">The sequence shown here is derived from an EMBL/GenBank/DDBJ whole genome shotgun (WGS) entry which is preliminary data.</text>
</comment>
<gene>
    <name evidence="1" type="ORF">O4H49_09195</name>
</gene>
<dbReference type="InterPro" id="IPR011257">
    <property type="entry name" value="DNA_glycosylase"/>
</dbReference>
<dbReference type="InterPro" id="IPR005019">
    <property type="entry name" value="Adenine_glyco"/>
</dbReference>
<dbReference type="Proteomes" id="UP001069802">
    <property type="component" value="Unassembled WGS sequence"/>
</dbReference>
<protein>
    <submittedName>
        <fullName evidence="1">DNA-3-methyladenine glycosylase I</fullName>
    </submittedName>
</protein>
<dbReference type="SUPFAM" id="SSF48150">
    <property type="entry name" value="DNA-glycosylase"/>
    <property type="match status" value="1"/>
</dbReference>
<dbReference type="EMBL" id="JAPWGY010000003">
    <property type="protein sequence ID" value="MCZ4280950.1"/>
    <property type="molecule type" value="Genomic_DNA"/>
</dbReference>
<dbReference type="NCBIfam" id="TIGR00624">
    <property type="entry name" value="tag"/>
    <property type="match status" value="1"/>
</dbReference>
<dbReference type="Gene3D" id="1.10.340.30">
    <property type="entry name" value="Hypothetical protein, domain 2"/>
    <property type="match status" value="1"/>
</dbReference>
<name>A0ABT4LJ31_9PROT</name>
<sequence length="196" mass="22476">MDDRDQKVIRCGWVTDDPQYLAYHDEEWGVPVYDDRVLFEMLILEGAQAGLSWITILRKREGYRAAFAQFDPEAIARFGEADVERLMEDTGLVRNRLKIRSVISNAKAWLEIMKQGEGAFSNLVWSVVSGQTLNNRWEKLSDVPASTAESEALSRLLKKKGFRFVGPTICYAFMQACGLVNDHVTDCFRYEEIEPR</sequence>
<dbReference type="RefSeq" id="WP_269423136.1">
    <property type="nucleotide sequence ID" value="NZ_JAPWGY010000003.1"/>
</dbReference>
<reference evidence="1" key="1">
    <citation type="submission" date="2022-12" db="EMBL/GenBank/DDBJ databases">
        <title>Bacterial isolates from different developmental stages of Nematostella vectensis.</title>
        <authorList>
            <person name="Fraune S."/>
        </authorList>
    </citation>
    <scope>NUCLEOTIDE SEQUENCE</scope>
    <source>
        <strain evidence="1">G21630-S1</strain>
    </source>
</reference>
<accession>A0ABT4LJ31</accession>
<keyword evidence="2" id="KW-1185">Reference proteome</keyword>
<dbReference type="InterPro" id="IPR052891">
    <property type="entry name" value="DNA-3mA_glycosylase"/>
</dbReference>